<evidence type="ECO:0000256" key="9">
    <source>
        <dbReference type="ARBA" id="ARBA00031306"/>
    </source>
</evidence>
<keyword evidence="13" id="KW-1185">Reference proteome</keyword>
<sequence>MDTTVSLRASGKEAKEAVDEGFERLNQLDKLAGQNEDSDVSRINAAAGKAYVQVDPAIYEMIEYAKDYSAKSQGEWDITVGVMTNLWRIGNDDQHVPSADEISQALMKVNYKDILLRPEDHSVMLAKPGMAIDLGGVAKGYAVDEIRKIYEKHHIESGLINLGASSMYAVGKTTKGKPWRIGIKHPRSDDDKSFLGIVSIENQALSTSGDYERYFIQDGVRYHHIFDPRTGYPARSGVMSDSVVIDGSVPHAGMLSDMMTTIVFVLGPQKGMELASSMEGVNCEITGSDNAVYMTQGFADNFSDLNSDFHLSDSE</sequence>
<dbReference type="Gene3D" id="3.10.520.10">
    <property type="entry name" value="ApbE-like domains"/>
    <property type="match status" value="1"/>
</dbReference>
<comment type="cofactor">
    <cofactor evidence="1">
        <name>Mg(2+)</name>
        <dbReference type="ChEBI" id="CHEBI:18420"/>
    </cofactor>
</comment>
<dbReference type="EMBL" id="JBBMEU010000021">
    <property type="protein sequence ID" value="MEQ2422075.1"/>
    <property type="molecule type" value="Genomic_DNA"/>
</dbReference>
<evidence type="ECO:0000313" key="12">
    <source>
        <dbReference type="EMBL" id="MEQ2422075.1"/>
    </source>
</evidence>
<name>A0ABV1CV95_9FIRM</name>
<keyword evidence="8 11" id="KW-0460">Magnesium</keyword>
<evidence type="ECO:0000256" key="3">
    <source>
        <dbReference type="ARBA" id="ARBA00016337"/>
    </source>
</evidence>
<evidence type="ECO:0000256" key="1">
    <source>
        <dbReference type="ARBA" id="ARBA00001946"/>
    </source>
</evidence>
<dbReference type="InterPro" id="IPR024932">
    <property type="entry name" value="ApbE"/>
</dbReference>
<protein>
    <recommendedName>
        <fullName evidence="3 11">FAD:protein FMN transferase</fullName>
        <ecNumber evidence="2 11">2.7.1.180</ecNumber>
    </recommendedName>
    <alternativeName>
        <fullName evidence="9 11">Flavin transferase</fullName>
    </alternativeName>
</protein>
<dbReference type="RefSeq" id="WP_020311508.1">
    <property type="nucleotide sequence ID" value="NZ_JBBMEU010000021.1"/>
</dbReference>
<keyword evidence="5 11" id="KW-0808">Transferase</keyword>
<evidence type="ECO:0000256" key="4">
    <source>
        <dbReference type="ARBA" id="ARBA00022630"/>
    </source>
</evidence>
<dbReference type="PIRSF" id="PIRSF006268">
    <property type="entry name" value="ApbE"/>
    <property type="match status" value="1"/>
</dbReference>
<proteinExistence type="inferred from homology"/>
<dbReference type="PANTHER" id="PTHR30040">
    <property type="entry name" value="THIAMINE BIOSYNTHESIS LIPOPROTEIN APBE"/>
    <property type="match status" value="1"/>
</dbReference>
<keyword evidence="4 11" id="KW-0285">Flavoprotein</keyword>
<dbReference type="Proteomes" id="UP001433088">
    <property type="component" value="Unassembled WGS sequence"/>
</dbReference>
<evidence type="ECO:0000256" key="5">
    <source>
        <dbReference type="ARBA" id="ARBA00022679"/>
    </source>
</evidence>
<evidence type="ECO:0000256" key="6">
    <source>
        <dbReference type="ARBA" id="ARBA00022723"/>
    </source>
</evidence>
<dbReference type="PANTHER" id="PTHR30040:SF2">
    <property type="entry name" value="FAD:PROTEIN FMN TRANSFERASE"/>
    <property type="match status" value="1"/>
</dbReference>
<dbReference type="Pfam" id="PF02424">
    <property type="entry name" value="ApbE"/>
    <property type="match status" value="1"/>
</dbReference>
<comment type="catalytic activity">
    <reaction evidence="10 11">
        <text>L-threonyl-[protein] + FAD = FMN-L-threonyl-[protein] + AMP + H(+)</text>
        <dbReference type="Rhea" id="RHEA:36847"/>
        <dbReference type="Rhea" id="RHEA-COMP:11060"/>
        <dbReference type="Rhea" id="RHEA-COMP:11061"/>
        <dbReference type="ChEBI" id="CHEBI:15378"/>
        <dbReference type="ChEBI" id="CHEBI:30013"/>
        <dbReference type="ChEBI" id="CHEBI:57692"/>
        <dbReference type="ChEBI" id="CHEBI:74257"/>
        <dbReference type="ChEBI" id="CHEBI:456215"/>
        <dbReference type="EC" id="2.7.1.180"/>
    </reaction>
</comment>
<evidence type="ECO:0000256" key="8">
    <source>
        <dbReference type="ARBA" id="ARBA00022842"/>
    </source>
</evidence>
<evidence type="ECO:0000256" key="10">
    <source>
        <dbReference type="ARBA" id="ARBA00048540"/>
    </source>
</evidence>
<gene>
    <name evidence="12" type="ORF">WMO23_04940</name>
</gene>
<reference evidence="12 13" key="1">
    <citation type="submission" date="2024-03" db="EMBL/GenBank/DDBJ databases">
        <title>Human intestinal bacterial collection.</title>
        <authorList>
            <person name="Pauvert C."/>
            <person name="Hitch T.C.A."/>
            <person name="Clavel T."/>
        </authorList>
    </citation>
    <scope>NUCLEOTIDE SEQUENCE [LARGE SCALE GENOMIC DNA]</scope>
    <source>
        <strain evidence="12 13">CLA-AA-H81</strain>
    </source>
</reference>
<dbReference type="InterPro" id="IPR003374">
    <property type="entry name" value="ApbE-like_sf"/>
</dbReference>
<evidence type="ECO:0000313" key="13">
    <source>
        <dbReference type="Proteomes" id="UP001433088"/>
    </source>
</evidence>
<evidence type="ECO:0000256" key="2">
    <source>
        <dbReference type="ARBA" id="ARBA00011955"/>
    </source>
</evidence>
<evidence type="ECO:0000256" key="11">
    <source>
        <dbReference type="PIRNR" id="PIRNR006268"/>
    </source>
</evidence>
<keyword evidence="7 11" id="KW-0274">FAD</keyword>
<comment type="caution">
    <text evidence="12">The sequence shown here is derived from an EMBL/GenBank/DDBJ whole genome shotgun (WGS) entry which is preliminary data.</text>
</comment>
<dbReference type="EC" id="2.7.1.180" evidence="2 11"/>
<comment type="similarity">
    <text evidence="11">Belongs to the ApbE family.</text>
</comment>
<organism evidence="12 13">
    <name type="scientific">Megasphaera intestinihominis</name>
    <dbReference type="NCBI Taxonomy" id="3133159"/>
    <lineage>
        <taxon>Bacteria</taxon>
        <taxon>Bacillati</taxon>
        <taxon>Bacillota</taxon>
        <taxon>Negativicutes</taxon>
        <taxon>Veillonellales</taxon>
        <taxon>Veillonellaceae</taxon>
        <taxon>Megasphaera</taxon>
    </lineage>
</organism>
<evidence type="ECO:0000256" key="7">
    <source>
        <dbReference type="ARBA" id="ARBA00022827"/>
    </source>
</evidence>
<dbReference type="GO" id="GO:0016740">
    <property type="term" value="F:transferase activity"/>
    <property type="evidence" value="ECO:0007669"/>
    <property type="project" value="UniProtKB-KW"/>
</dbReference>
<keyword evidence="6 11" id="KW-0479">Metal-binding</keyword>
<accession>A0ABV1CV95</accession>
<dbReference type="SUPFAM" id="SSF143631">
    <property type="entry name" value="ApbE-like"/>
    <property type="match status" value="1"/>
</dbReference>